<evidence type="ECO:0000313" key="7">
    <source>
        <dbReference type="Proteomes" id="UP001219037"/>
    </source>
</evidence>
<dbReference type="InterPro" id="IPR046346">
    <property type="entry name" value="Aminoacid_DH-like_N_sf"/>
</dbReference>
<dbReference type="InterPro" id="IPR001891">
    <property type="entry name" value="Malic_OxRdtase"/>
</dbReference>
<evidence type="ECO:0000256" key="1">
    <source>
        <dbReference type="ARBA" id="ARBA00008785"/>
    </source>
</evidence>
<evidence type="ECO:0000313" key="6">
    <source>
        <dbReference type="EMBL" id="WFP17037.1"/>
    </source>
</evidence>
<dbReference type="Pfam" id="PF00390">
    <property type="entry name" value="malic"/>
    <property type="match status" value="1"/>
</dbReference>
<protein>
    <submittedName>
        <fullName evidence="6">NAD-dependent malic enzyme</fullName>
    </submittedName>
</protein>
<dbReference type="EMBL" id="CP121252">
    <property type="protein sequence ID" value="WFP17037.1"/>
    <property type="molecule type" value="Genomic_DNA"/>
</dbReference>
<dbReference type="InterPro" id="IPR051674">
    <property type="entry name" value="Malate_Decarboxylase"/>
</dbReference>
<evidence type="ECO:0000259" key="4">
    <source>
        <dbReference type="SMART" id="SM00919"/>
    </source>
</evidence>
<dbReference type="Pfam" id="PF03949">
    <property type="entry name" value="Malic_M"/>
    <property type="match status" value="1"/>
</dbReference>
<dbReference type="PIRSF" id="PIRSF000106">
    <property type="entry name" value="ME"/>
    <property type="match status" value="1"/>
</dbReference>
<dbReference type="InterPro" id="IPR037062">
    <property type="entry name" value="Malic_N_dom_sf"/>
</dbReference>
<evidence type="ECO:0000259" key="5">
    <source>
        <dbReference type="SMART" id="SM01274"/>
    </source>
</evidence>
<dbReference type="Gene3D" id="3.40.50.720">
    <property type="entry name" value="NAD(P)-binding Rossmann-like Domain"/>
    <property type="match status" value="1"/>
</dbReference>
<proteinExistence type="inferred from homology"/>
<dbReference type="PRINTS" id="PR00072">
    <property type="entry name" value="MALOXRDTASE"/>
</dbReference>
<dbReference type="SMART" id="SM00919">
    <property type="entry name" value="Malic_M"/>
    <property type="match status" value="1"/>
</dbReference>
<keyword evidence="2" id="KW-0560">Oxidoreductase</keyword>
<dbReference type="PANTHER" id="PTHR43237:SF4">
    <property type="entry name" value="NADP-DEPENDENT MALIC ENZYME"/>
    <property type="match status" value="1"/>
</dbReference>
<keyword evidence="3" id="KW-0479">Metal-binding</keyword>
<name>A0ABY8H8U6_9MICC</name>
<dbReference type="SUPFAM" id="SSF51735">
    <property type="entry name" value="NAD(P)-binding Rossmann-fold domains"/>
    <property type="match status" value="1"/>
</dbReference>
<keyword evidence="7" id="KW-1185">Reference proteome</keyword>
<dbReference type="SMART" id="SM01274">
    <property type="entry name" value="malic"/>
    <property type="match status" value="1"/>
</dbReference>
<dbReference type="Proteomes" id="UP001219037">
    <property type="component" value="Chromosome"/>
</dbReference>
<evidence type="ECO:0000256" key="2">
    <source>
        <dbReference type="ARBA" id="ARBA00023002"/>
    </source>
</evidence>
<dbReference type="InterPro" id="IPR036291">
    <property type="entry name" value="NAD(P)-bd_dom_sf"/>
</dbReference>
<accession>A0ABY8H8U6</accession>
<dbReference type="SUPFAM" id="SSF53223">
    <property type="entry name" value="Aminoacid dehydrogenase-like, N-terminal domain"/>
    <property type="match status" value="1"/>
</dbReference>
<dbReference type="InterPro" id="IPR045213">
    <property type="entry name" value="Malic_NAD-bd_bact_type"/>
</dbReference>
<dbReference type="CDD" id="cd05311">
    <property type="entry name" value="NAD_bind_2_malic_enz"/>
    <property type="match status" value="1"/>
</dbReference>
<dbReference type="PANTHER" id="PTHR43237">
    <property type="entry name" value="NADP-DEPENDENT MALIC ENZYME"/>
    <property type="match status" value="1"/>
</dbReference>
<organism evidence="6 7">
    <name type="scientific">Citricoccus muralis</name>
    <dbReference type="NCBI Taxonomy" id="169134"/>
    <lineage>
        <taxon>Bacteria</taxon>
        <taxon>Bacillati</taxon>
        <taxon>Actinomycetota</taxon>
        <taxon>Actinomycetes</taxon>
        <taxon>Micrococcales</taxon>
        <taxon>Micrococcaceae</taxon>
        <taxon>Citricoccus</taxon>
    </lineage>
</organism>
<feature type="domain" description="Malic enzyme N-terminal" evidence="5">
    <location>
        <begin position="92"/>
        <end position="225"/>
    </location>
</feature>
<dbReference type="InterPro" id="IPR012302">
    <property type="entry name" value="Malic_NAD-bd"/>
</dbReference>
<sequence length="466" mass="48648">MAAPSPGYSITARVSTPATFTATSDVTNAIAATGAQITAVDVVESSHAGLTIDVSCNTRDRAHGDEIRAAVDALDGVTVGNISDRTFLMHLGGKLETTARVPLRNRDDLSRAYTPGVARVCQAIAKNKADARNLTIKKNTVAVVTDGTAVLGLGDIGPEAAMPVMEGKAVLFKQFAGVDAWPVALDTKDTEEIIAICKAIAPAYGGINLEDISAPRCFEIEARLREELDIPVFHDDQHGTAIVTQAALVNALKVVDKKIEDIRIVVSGVGAAGTAIIKLLQASGAKHITAAGRSGVIERGSEHADAHRNWLAQNTNEEGFSGTLKEAVVGADVFIGVSAPNLLDASDIEKMNDGAIVFAMSNPDPEVSPEAAAKHAAVVATGRSDFPNQINNVLAFPGFFRGLLDAGASDIVDEMLVVAAEAIASCVSDEERNPSFIIPSVFDPEVSTRVAEAVAKVARDQGVATL</sequence>
<dbReference type="RefSeq" id="WP_278158275.1">
    <property type="nucleotide sequence ID" value="NZ_CP121252.1"/>
</dbReference>
<evidence type="ECO:0000256" key="3">
    <source>
        <dbReference type="RuleBase" id="RU003427"/>
    </source>
</evidence>
<feature type="domain" description="Malic enzyme NAD-binding" evidence="4">
    <location>
        <begin position="237"/>
        <end position="459"/>
    </location>
</feature>
<dbReference type="InterPro" id="IPR012301">
    <property type="entry name" value="Malic_N_dom"/>
</dbReference>
<comment type="similarity">
    <text evidence="1 3">Belongs to the malic enzymes family.</text>
</comment>
<gene>
    <name evidence="6" type="ORF">P8192_02620</name>
</gene>
<dbReference type="Gene3D" id="3.40.50.10380">
    <property type="entry name" value="Malic enzyme, N-terminal domain"/>
    <property type="match status" value="1"/>
</dbReference>
<reference evidence="6 7" key="1">
    <citation type="submission" date="2023-04" db="EMBL/GenBank/DDBJ databases">
        <title>Funneling lignin-derived compounds into biodiesel using alkali-halophilic Citricoccus sp. P2.</title>
        <authorList>
            <person name="Luo C.-B."/>
        </authorList>
    </citation>
    <scope>NUCLEOTIDE SEQUENCE [LARGE SCALE GENOMIC DNA]</scope>
    <source>
        <strain evidence="6 7">P2</strain>
    </source>
</reference>